<proteinExistence type="predicted"/>
<comment type="caution">
    <text evidence="1">The sequence shown here is derived from an EMBL/GenBank/DDBJ whole genome shotgun (WGS) entry which is preliminary data.</text>
</comment>
<name>A0AAD7ALD9_9AGAR</name>
<gene>
    <name evidence="1" type="ORF">DFH08DRAFT_950654</name>
</gene>
<sequence length="166" mass="18700">MNRSLAGSRVYCNHFRSLGGSWGPLVRGVVDLCWALLSVLRRDAPQNHRVITTPEFGNAAYSLPILVYSLRVSLPIFIYSLPVPVLLPYLSCEFGSPYLDQDLYEGVRVTKIKFSAENAQRSVTAEWKSDHGSGDIKFSWLVDASGRTGIMSTRYLKNRKFTQNRP</sequence>
<organism evidence="1 2">
    <name type="scientific">Mycena albidolilacea</name>
    <dbReference type="NCBI Taxonomy" id="1033008"/>
    <lineage>
        <taxon>Eukaryota</taxon>
        <taxon>Fungi</taxon>
        <taxon>Dikarya</taxon>
        <taxon>Basidiomycota</taxon>
        <taxon>Agaricomycotina</taxon>
        <taxon>Agaricomycetes</taxon>
        <taxon>Agaricomycetidae</taxon>
        <taxon>Agaricales</taxon>
        <taxon>Marasmiineae</taxon>
        <taxon>Mycenaceae</taxon>
        <taxon>Mycena</taxon>
    </lineage>
</organism>
<evidence type="ECO:0000313" key="2">
    <source>
        <dbReference type="Proteomes" id="UP001218218"/>
    </source>
</evidence>
<dbReference type="Gene3D" id="3.50.50.60">
    <property type="entry name" value="FAD/NAD(P)-binding domain"/>
    <property type="match status" value="1"/>
</dbReference>
<keyword evidence="2" id="KW-1185">Reference proteome</keyword>
<protein>
    <submittedName>
        <fullName evidence="1">Uncharacterized protein</fullName>
    </submittedName>
</protein>
<dbReference type="EMBL" id="JARIHO010000004">
    <property type="protein sequence ID" value="KAJ7362386.1"/>
    <property type="molecule type" value="Genomic_DNA"/>
</dbReference>
<dbReference type="InterPro" id="IPR036188">
    <property type="entry name" value="FAD/NAD-bd_sf"/>
</dbReference>
<dbReference type="Proteomes" id="UP001218218">
    <property type="component" value="Unassembled WGS sequence"/>
</dbReference>
<evidence type="ECO:0000313" key="1">
    <source>
        <dbReference type="EMBL" id="KAJ7362386.1"/>
    </source>
</evidence>
<dbReference type="AlphaFoldDB" id="A0AAD7ALD9"/>
<accession>A0AAD7ALD9</accession>
<reference evidence="1" key="1">
    <citation type="submission" date="2023-03" db="EMBL/GenBank/DDBJ databases">
        <title>Massive genome expansion in bonnet fungi (Mycena s.s.) driven by repeated elements and novel gene families across ecological guilds.</title>
        <authorList>
            <consortium name="Lawrence Berkeley National Laboratory"/>
            <person name="Harder C.B."/>
            <person name="Miyauchi S."/>
            <person name="Viragh M."/>
            <person name="Kuo A."/>
            <person name="Thoen E."/>
            <person name="Andreopoulos B."/>
            <person name="Lu D."/>
            <person name="Skrede I."/>
            <person name="Drula E."/>
            <person name="Henrissat B."/>
            <person name="Morin E."/>
            <person name="Kohler A."/>
            <person name="Barry K."/>
            <person name="LaButti K."/>
            <person name="Morin E."/>
            <person name="Salamov A."/>
            <person name="Lipzen A."/>
            <person name="Mereny Z."/>
            <person name="Hegedus B."/>
            <person name="Baldrian P."/>
            <person name="Stursova M."/>
            <person name="Weitz H."/>
            <person name="Taylor A."/>
            <person name="Grigoriev I.V."/>
            <person name="Nagy L.G."/>
            <person name="Martin F."/>
            <person name="Kauserud H."/>
        </authorList>
    </citation>
    <scope>NUCLEOTIDE SEQUENCE</scope>
    <source>
        <strain evidence="1">CBHHK002</strain>
    </source>
</reference>